<evidence type="ECO:0000256" key="7">
    <source>
        <dbReference type="PIRSR" id="PIRSR038992-1"/>
    </source>
</evidence>
<comment type="function">
    <text evidence="5">Catalyzes a transaldol reaction between 6-deoxy-5-ketofructose 1-phosphate (DKFP) and L-aspartate semialdehyde (ASA) with an elimination of hydroxypyruvaldehyde phosphate to yield 2-amino-3,7-dideoxy-D-threo-hept-6-ulosonate (ADH). Plays a key role in an alternative pathway of the biosynthesis of 3-dehydroquinate (DHQ), which is involved in the canonical pathway for the biosynthesis of aromatic amino acids.</text>
</comment>
<dbReference type="NCBIfam" id="NF005556">
    <property type="entry name" value="PRK07226.1"/>
    <property type="match status" value="1"/>
</dbReference>
<evidence type="ECO:0000256" key="4">
    <source>
        <dbReference type="ARBA" id="ARBA00023270"/>
    </source>
</evidence>
<keyword evidence="4 5" id="KW-0704">Schiff base</keyword>
<evidence type="ECO:0000256" key="5">
    <source>
        <dbReference type="HAMAP-Rule" id="MF_00960"/>
    </source>
</evidence>
<dbReference type="InterPro" id="IPR010210">
    <property type="entry name" value="ADH_synthase"/>
</dbReference>
<dbReference type="CDD" id="cd00958">
    <property type="entry name" value="DhnA"/>
    <property type="match status" value="1"/>
</dbReference>
<feature type="binding site" evidence="5">
    <location>
        <begin position="142"/>
        <end position="144"/>
    </location>
    <ligand>
        <name>1-deoxy-D-threo-hexo-2,5-diulose 6-phosphate</name>
        <dbReference type="ChEBI" id="CHEBI:58861"/>
    </ligand>
</feature>
<comment type="catalytic activity">
    <reaction evidence="5">
        <text>1-deoxy-D-threo-hexo-2,5-diulose 6-phosphate + L-aspartate 4-semialdehyde = 2,3-dioxopropyl phosphate + 2-amino-2,3,7-trideoxy-D-lyxo-hept-6-ulosonate</text>
        <dbReference type="Rhea" id="RHEA:25952"/>
        <dbReference type="ChEBI" id="CHEBI:58859"/>
        <dbReference type="ChEBI" id="CHEBI:58860"/>
        <dbReference type="ChEBI" id="CHEBI:58861"/>
        <dbReference type="ChEBI" id="CHEBI:537519"/>
        <dbReference type="EC" id="2.2.1.10"/>
    </reaction>
</comment>
<dbReference type="InterPro" id="IPR041720">
    <property type="entry name" value="FbaB-like"/>
</dbReference>
<feature type="active site" description="Proton donor" evidence="5 7">
    <location>
        <position position="142"/>
    </location>
</feature>
<dbReference type="GO" id="GO:0009073">
    <property type="term" value="P:aromatic amino acid family biosynthetic process"/>
    <property type="evidence" value="ECO:0007669"/>
    <property type="project" value="UniProtKB-UniRule"/>
</dbReference>
<dbReference type="InterPro" id="IPR013785">
    <property type="entry name" value="Aldolase_TIM"/>
</dbReference>
<dbReference type="EC" id="2.2.1.10" evidence="5 6"/>
<dbReference type="SMART" id="SM01133">
    <property type="entry name" value="DeoC"/>
    <property type="match status" value="1"/>
</dbReference>
<comment type="similarity">
    <text evidence="5">Belongs to the DeoC/FbaB aldolase family. ADHS subfamily.</text>
</comment>
<dbReference type="PANTHER" id="PTHR47916:SF1">
    <property type="entry name" value="3-HYDROXY-5-PHOSPHONOOXYPENTANE-2,4-DIONE THIOLASE"/>
    <property type="match status" value="1"/>
</dbReference>
<proteinExistence type="inferred from homology"/>
<dbReference type="GO" id="GO:0008652">
    <property type="term" value="P:amino acid biosynthetic process"/>
    <property type="evidence" value="ECO:0007669"/>
    <property type="project" value="UniProtKB-KW"/>
</dbReference>
<name>A0A128A1S9_9ARCH</name>
<protein>
    <recommendedName>
        <fullName evidence="5 6">2-amino-3,7-dideoxy-D-threo-hept-6-ulosonate synthase</fullName>
        <shortName evidence="5">ADH synthase</shortName>
        <shortName evidence="5">ADHS</shortName>
        <shortName evidence="5">ADTH synthase</shortName>
        <ecNumber evidence="5 6">2.2.1.10</ecNumber>
    </recommendedName>
</protein>
<dbReference type="Gene3D" id="3.20.20.70">
    <property type="entry name" value="Aldolase class I"/>
    <property type="match status" value="1"/>
</dbReference>
<sequence>MVTGHQIRMNRILRNGKMLCIPMDHGISSGPLKGIEDPYALIYNCQHFGLTSVIINKGILKSLPKPTKIGLLVHFSGSTSLSVSPNRKMLTGSVEEALRLGADGVSLHINIGGKEEPEMIEQLGRIADDCHKWSMPLLAMMYPRGENIKNPHDPEIVGHVARIGAECGADIVKTLYTGDIDSFKKIVKSTPVPVVIAGGPKAKTDKDVLQMTEEAMEAGAKGVTYGRNIFEHKDPGKMTHALSAIIFRKETAKEAAKYLEQK</sequence>
<gene>
    <name evidence="8" type="primary">aroA</name>
    <name evidence="5" type="synonym">aroA'</name>
    <name evidence="8" type="ORF">NDEV_0554</name>
</gene>
<evidence type="ECO:0000256" key="6">
    <source>
        <dbReference type="NCBIfam" id="TIGR01949"/>
    </source>
</evidence>
<dbReference type="GO" id="GO:0016836">
    <property type="term" value="F:hydro-lyase activity"/>
    <property type="evidence" value="ECO:0007669"/>
    <property type="project" value="InterPro"/>
</dbReference>
<accession>A0A128A1S9</accession>
<dbReference type="InterPro" id="IPR002915">
    <property type="entry name" value="DeoC/FbaB/LacD_aldolase"/>
</dbReference>
<dbReference type="Proteomes" id="UP000196239">
    <property type="component" value="Chromosome 1"/>
</dbReference>
<dbReference type="Pfam" id="PF01791">
    <property type="entry name" value="DeoC"/>
    <property type="match status" value="1"/>
</dbReference>
<evidence type="ECO:0000256" key="1">
    <source>
        <dbReference type="ARBA" id="ARBA00022605"/>
    </source>
</evidence>
<feature type="active site" description="Proton acceptor" evidence="5">
    <location>
        <position position="24"/>
    </location>
</feature>
<organism evidence="8 9">
    <name type="scientific">Nitrosotalea devaniterrae</name>
    <dbReference type="NCBI Taxonomy" id="1078905"/>
    <lineage>
        <taxon>Archaea</taxon>
        <taxon>Nitrososphaerota</taxon>
        <taxon>Nitrososphaeria</taxon>
        <taxon>Nitrosotaleales</taxon>
        <taxon>Nitrosotaleaceae</taxon>
        <taxon>Nitrosotalea</taxon>
    </lineage>
</organism>
<feature type="binding site" evidence="5">
    <location>
        <begin position="226"/>
        <end position="227"/>
    </location>
    <ligand>
        <name>1-deoxy-D-threo-hexo-2,5-diulose 6-phosphate</name>
        <dbReference type="ChEBI" id="CHEBI:58861"/>
    </ligand>
</feature>
<dbReference type="GO" id="GO:0004332">
    <property type="term" value="F:fructose-bisphosphate aldolase activity"/>
    <property type="evidence" value="ECO:0007669"/>
    <property type="project" value="InterPro"/>
</dbReference>
<dbReference type="PANTHER" id="PTHR47916">
    <property type="entry name" value="FRUCTOSE-BISPHOSPHATE ALDOLASE CLASS 1"/>
    <property type="match status" value="1"/>
</dbReference>
<keyword evidence="2 5" id="KW-0808">Transferase</keyword>
<reference evidence="9" key="1">
    <citation type="submission" date="2015-10" db="EMBL/GenBank/DDBJ databases">
        <authorList>
            <person name="Lehtovirta-Morley L.E."/>
            <person name="Vieille C."/>
        </authorList>
    </citation>
    <scope>NUCLEOTIDE SEQUENCE [LARGE SCALE GENOMIC DNA]</scope>
</reference>
<keyword evidence="9" id="KW-1185">Reference proteome</keyword>
<feature type="active site" description="Schiff-base intermediate with dihydroxyacetone-P" evidence="7">
    <location>
        <position position="173"/>
    </location>
</feature>
<dbReference type="SUPFAM" id="SSF51569">
    <property type="entry name" value="Aldolase"/>
    <property type="match status" value="1"/>
</dbReference>
<dbReference type="EMBL" id="LN890280">
    <property type="protein sequence ID" value="CUR51319.1"/>
    <property type="molecule type" value="Genomic_DNA"/>
</dbReference>
<dbReference type="AlphaFoldDB" id="A0A128A1S9"/>
<keyword evidence="3 5" id="KW-0057">Aromatic amino acid biosynthesis</keyword>
<evidence type="ECO:0000313" key="8">
    <source>
        <dbReference type="EMBL" id="CUR51319.1"/>
    </source>
</evidence>
<dbReference type="KEGG" id="ndv:NDEV_0554"/>
<feature type="binding site" evidence="5">
    <location>
        <begin position="198"/>
        <end position="199"/>
    </location>
    <ligand>
        <name>1-deoxy-D-threo-hexo-2,5-diulose 6-phosphate</name>
        <dbReference type="ChEBI" id="CHEBI:58861"/>
    </ligand>
</feature>
<dbReference type="HAMAP" id="MF_00960">
    <property type="entry name" value="ADH_synthase"/>
    <property type="match status" value="1"/>
</dbReference>
<dbReference type="InterPro" id="IPR050456">
    <property type="entry name" value="DeoC/FbaB_aldolase"/>
</dbReference>
<evidence type="ECO:0000256" key="3">
    <source>
        <dbReference type="ARBA" id="ARBA00023141"/>
    </source>
</evidence>
<feature type="active site" description="Schiff-base intermediate with substrate" evidence="5">
    <location>
        <position position="173"/>
    </location>
</feature>
<evidence type="ECO:0000256" key="2">
    <source>
        <dbReference type="ARBA" id="ARBA00022679"/>
    </source>
</evidence>
<dbReference type="GO" id="GO:0016744">
    <property type="term" value="F:transketolase or transaldolase activity"/>
    <property type="evidence" value="ECO:0007669"/>
    <property type="project" value="UniProtKB-UniRule"/>
</dbReference>
<comment type="subunit">
    <text evidence="5">Homodecamer.</text>
</comment>
<keyword evidence="1 5" id="KW-0028">Amino-acid biosynthesis</keyword>
<dbReference type="PIRSF" id="PIRSF038992">
    <property type="entry name" value="Aldolase_Ia"/>
    <property type="match status" value="1"/>
</dbReference>
<evidence type="ECO:0000313" key="9">
    <source>
        <dbReference type="Proteomes" id="UP000196239"/>
    </source>
</evidence>
<dbReference type="NCBIfam" id="TIGR01949">
    <property type="entry name" value="ADH_synth"/>
    <property type="match status" value="1"/>
</dbReference>
<feature type="binding site" evidence="5">
    <location>
        <begin position="24"/>
        <end position="28"/>
    </location>
    <ligand>
        <name>1-deoxy-D-threo-hexo-2,5-diulose 6-phosphate</name>
        <dbReference type="ChEBI" id="CHEBI:58861"/>
    </ligand>
</feature>